<gene>
    <name evidence="1" type="ORF">CONPUDRAFT_79489</name>
</gene>
<dbReference type="RefSeq" id="XP_007764227.1">
    <property type="nucleotide sequence ID" value="XM_007766037.1"/>
</dbReference>
<dbReference type="Proteomes" id="UP000053558">
    <property type="component" value="Unassembled WGS sequence"/>
</dbReference>
<sequence length="243" mass="27398">MGGDVMTVFQVGPKDIPRLKAVFSKAWTKWNDQSRPAFAVMEFDVKDAMDSLDVDPPKPFGIMFAIVMDCALLGSPLLKEKLLKSLEITDADLISLQHMVAEEWSKWETERLVGLNNARAGKQFASTLLLSLTSSPAMKQDLFQELHMVDGDLKNLELIMVTAWTTWDHKGRPHCEHWDSKTDTRGHVFASKLFQSLSQSSSLQKFLIESLKMTEANLSDSKNTVADAWNLWDVQRRVGQGKV</sequence>
<reference evidence="2" key="1">
    <citation type="journal article" date="2012" name="Science">
        <title>The Paleozoic origin of enzymatic lignin decomposition reconstructed from 31 fungal genomes.</title>
        <authorList>
            <person name="Floudas D."/>
            <person name="Binder M."/>
            <person name="Riley R."/>
            <person name="Barry K."/>
            <person name="Blanchette R.A."/>
            <person name="Henrissat B."/>
            <person name="Martinez A.T."/>
            <person name="Otillar R."/>
            <person name="Spatafora J.W."/>
            <person name="Yadav J.S."/>
            <person name="Aerts A."/>
            <person name="Benoit I."/>
            <person name="Boyd A."/>
            <person name="Carlson A."/>
            <person name="Copeland A."/>
            <person name="Coutinho P.M."/>
            <person name="de Vries R.P."/>
            <person name="Ferreira P."/>
            <person name="Findley K."/>
            <person name="Foster B."/>
            <person name="Gaskell J."/>
            <person name="Glotzer D."/>
            <person name="Gorecki P."/>
            <person name="Heitman J."/>
            <person name="Hesse C."/>
            <person name="Hori C."/>
            <person name="Igarashi K."/>
            <person name="Jurgens J.A."/>
            <person name="Kallen N."/>
            <person name="Kersten P."/>
            <person name="Kohler A."/>
            <person name="Kuees U."/>
            <person name="Kumar T.K.A."/>
            <person name="Kuo A."/>
            <person name="LaButti K."/>
            <person name="Larrondo L.F."/>
            <person name="Lindquist E."/>
            <person name="Ling A."/>
            <person name="Lombard V."/>
            <person name="Lucas S."/>
            <person name="Lundell T."/>
            <person name="Martin R."/>
            <person name="McLaughlin D.J."/>
            <person name="Morgenstern I."/>
            <person name="Morin E."/>
            <person name="Murat C."/>
            <person name="Nagy L.G."/>
            <person name="Nolan M."/>
            <person name="Ohm R.A."/>
            <person name="Patyshakuliyeva A."/>
            <person name="Rokas A."/>
            <person name="Ruiz-Duenas F.J."/>
            <person name="Sabat G."/>
            <person name="Salamov A."/>
            <person name="Samejima M."/>
            <person name="Schmutz J."/>
            <person name="Slot J.C."/>
            <person name="St John F."/>
            <person name="Stenlid J."/>
            <person name="Sun H."/>
            <person name="Sun S."/>
            <person name="Syed K."/>
            <person name="Tsang A."/>
            <person name="Wiebenga A."/>
            <person name="Young D."/>
            <person name="Pisabarro A."/>
            <person name="Eastwood D.C."/>
            <person name="Martin F."/>
            <person name="Cullen D."/>
            <person name="Grigoriev I.V."/>
            <person name="Hibbett D.S."/>
        </authorList>
    </citation>
    <scope>NUCLEOTIDE SEQUENCE [LARGE SCALE GENOMIC DNA]</scope>
    <source>
        <strain evidence="2">RWD-64-598 SS2</strain>
    </source>
</reference>
<dbReference type="EMBL" id="JH711574">
    <property type="protein sequence ID" value="EIW84638.1"/>
    <property type="molecule type" value="Genomic_DNA"/>
</dbReference>
<proteinExistence type="predicted"/>
<keyword evidence="2" id="KW-1185">Reference proteome</keyword>
<organism evidence="1 2">
    <name type="scientific">Coniophora puteana (strain RWD-64-598)</name>
    <name type="common">Brown rot fungus</name>
    <dbReference type="NCBI Taxonomy" id="741705"/>
    <lineage>
        <taxon>Eukaryota</taxon>
        <taxon>Fungi</taxon>
        <taxon>Dikarya</taxon>
        <taxon>Basidiomycota</taxon>
        <taxon>Agaricomycotina</taxon>
        <taxon>Agaricomycetes</taxon>
        <taxon>Agaricomycetidae</taxon>
        <taxon>Boletales</taxon>
        <taxon>Coniophorineae</taxon>
        <taxon>Coniophoraceae</taxon>
        <taxon>Coniophora</taxon>
    </lineage>
</organism>
<dbReference type="AlphaFoldDB" id="A0A5M3MZT0"/>
<dbReference type="GeneID" id="19209932"/>
<dbReference type="KEGG" id="cput:CONPUDRAFT_79489"/>
<name>A0A5M3MZT0_CONPW</name>
<evidence type="ECO:0000313" key="1">
    <source>
        <dbReference type="EMBL" id="EIW84638.1"/>
    </source>
</evidence>
<comment type="caution">
    <text evidence="1">The sequence shown here is derived from an EMBL/GenBank/DDBJ whole genome shotgun (WGS) entry which is preliminary data.</text>
</comment>
<evidence type="ECO:0000313" key="2">
    <source>
        <dbReference type="Proteomes" id="UP000053558"/>
    </source>
</evidence>
<protein>
    <submittedName>
        <fullName evidence="1">Uncharacterized protein</fullName>
    </submittedName>
</protein>
<accession>A0A5M3MZT0</accession>